<gene>
    <name evidence="2" type="ORF">XA68_14217</name>
</gene>
<feature type="compositionally biased region" description="Low complexity" evidence="1">
    <location>
        <begin position="123"/>
        <end position="133"/>
    </location>
</feature>
<name>A0A2A9PA32_OPHUN</name>
<organism evidence="2 3">
    <name type="scientific">Ophiocordyceps unilateralis</name>
    <name type="common">Zombie-ant fungus</name>
    <name type="synonym">Torrubia unilateralis</name>
    <dbReference type="NCBI Taxonomy" id="268505"/>
    <lineage>
        <taxon>Eukaryota</taxon>
        <taxon>Fungi</taxon>
        <taxon>Dikarya</taxon>
        <taxon>Ascomycota</taxon>
        <taxon>Pezizomycotina</taxon>
        <taxon>Sordariomycetes</taxon>
        <taxon>Hypocreomycetidae</taxon>
        <taxon>Hypocreales</taxon>
        <taxon>Ophiocordycipitaceae</taxon>
        <taxon>Ophiocordyceps</taxon>
    </lineage>
</organism>
<protein>
    <submittedName>
        <fullName evidence="2">Uncharacterized protein</fullName>
    </submittedName>
</protein>
<reference evidence="2 3" key="2">
    <citation type="journal article" date="2017" name="Sci. Rep.">
        <title>Ant-infecting Ophiocordyceps genomes reveal a high diversity of potential behavioral manipulation genes and a possible major role for enterotoxins.</title>
        <authorList>
            <person name="de Bekker C."/>
            <person name="Ohm R.A."/>
            <person name="Evans H.C."/>
            <person name="Brachmann A."/>
            <person name="Hughes D.P."/>
        </authorList>
    </citation>
    <scope>NUCLEOTIDE SEQUENCE [LARGE SCALE GENOMIC DNA]</scope>
    <source>
        <strain evidence="2 3">SC16a</strain>
    </source>
</reference>
<feature type="region of interest" description="Disordered" evidence="1">
    <location>
        <begin position="79"/>
        <end position="98"/>
    </location>
</feature>
<proteinExistence type="predicted"/>
<dbReference type="AlphaFoldDB" id="A0A2A9PA32"/>
<evidence type="ECO:0000313" key="3">
    <source>
        <dbReference type="Proteomes" id="UP000037136"/>
    </source>
</evidence>
<dbReference type="Proteomes" id="UP000037136">
    <property type="component" value="Unassembled WGS sequence"/>
</dbReference>
<feature type="compositionally biased region" description="Polar residues" evidence="1">
    <location>
        <begin position="48"/>
        <end position="59"/>
    </location>
</feature>
<comment type="caution">
    <text evidence="2">The sequence shown here is derived from an EMBL/GenBank/DDBJ whole genome shotgun (WGS) entry which is preliminary data.</text>
</comment>
<evidence type="ECO:0000313" key="2">
    <source>
        <dbReference type="EMBL" id="PFH58064.1"/>
    </source>
</evidence>
<feature type="region of interest" description="Disordered" evidence="1">
    <location>
        <begin position="120"/>
        <end position="180"/>
    </location>
</feature>
<dbReference type="EMBL" id="LAZP02000333">
    <property type="protein sequence ID" value="PFH58064.1"/>
    <property type="molecule type" value="Genomic_DNA"/>
</dbReference>
<evidence type="ECO:0000256" key="1">
    <source>
        <dbReference type="SAM" id="MobiDB-lite"/>
    </source>
</evidence>
<feature type="region of interest" description="Disordered" evidence="1">
    <location>
        <begin position="1"/>
        <end position="59"/>
    </location>
</feature>
<sequence length="331" mass="37103">MGPSLSGPRLGLQLAGPEEEPSHPPVHVLASPRSTSSKYPSEGHGSPNLHSPSSTVRVNRLSPSDLSCFARGNHRLSFLRSTSSASEKNAAATDNHEAMDEATAAISRWRDEPRAHNKYALVDSSDMSSCDSTSQRENRRVLDLDSTTQRESPKALDPAASATELGSPDGPRTESGGTWDSIGYVKNQYDGVVDIGHLKASRSTSTTTPPPRHFKRKASIFSLPSFSMPLTKRRRLANLRKWATDIYHGGGRRLSHAYHRWRQQRELNRKLFEDWRAKRRRERPADPLPGKKSKPLGFGLFTVDRSRHGNEEWWKEGVAKYRAPSWMQFQK</sequence>
<keyword evidence="3" id="KW-1185">Reference proteome</keyword>
<accession>A0A2A9PA32</accession>
<reference evidence="2 3" key="1">
    <citation type="journal article" date="2015" name="BMC Genomics">
        <title>Gene expression during zombie ant biting behavior reflects the complexity underlying fungal parasitic behavioral manipulation.</title>
        <authorList>
            <person name="de Bekker C."/>
            <person name="Ohm R.A."/>
            <person name="Loreto R.G."/>
            <person name="Sebastian A."/>
            <person name="Albert I."/>
            <person name="Merrow M."/>
            <person name="Brachmann A."/>
            <person name="Hughes D.P."/>
        </authorList>
    </citation>
    <scope>NUCLEOTIDE SEQUENCE [LARGE SCALE GENOMIC DNA]</scope>
    <source>
        <strain evidence="2 3">SC16a</strain>
    </source>
</reference>
<feature type="compositionally biased region" description="Basic and acidic residues" evidence="1">
    <location>
        <begin position="134"/>
        <end position="143"/>
    </location>
</feature>
<dbReference type="OrthoDB" id="4936392at2759"/>